<reference evidence="10" key="2">
    <citation type="journal article" date="2021" name="Microbiome">
        <title>Successional dynamics and alternative stable states in a saline activated sludge microbial community over 9 years.</title>
        <authorList>
            <person name="Wang Y."/>
            <person name="Ye J."/>
            <person name="Ju F."/>
            <person name="Liu L."/>
            <person name="Boyd J.A."/>
            <person name="Deng Y."/>
            <person name="Parks D.H."/>
            <person name="Jiang X."/>
            <person name="Yin X."/>
            <person name="Woodcroft B.J."/>
            <person name="Tyson G.W."/>
            <person name="Hugenholtz P."/>
            <person name="Polz M.F."/>
            <person name="Zhang T."/>
        </authorList>
    </citation>
    <scope>NUCLEOTIDE SEQUENCE</scope>
    <source>
        <strain evidence="10">HKST-UBA79</strain>
    </source>
</reference>
<dbReference type="NCBIfam" id="TIGR00810">
    <property type="entry name" value="secG"/>
    <property type="match status" value="1"/>
</dbReference>
<comment type="caution">
    <text evidence="10">The sequence shown here is derived from an EMBL/GenBank/DDBJ whole genome shotgun (WGS) entry which is preliminary data.</text>
</comment>
<dbReference type="Proteomes" id="UP000740557">
    <property type="component" value="Unassembled WGS sequence"/>
</dbReference>
<evidence type="ECO:0000256" key="9">
    <source>
        <dbReference type="RuleBase" id="RU365087"/>
    </source>
</evidence>
<feature type="transmembrane region" description="Helical" evidence="9">
    <location>
        <begin position="6"/>
        <end position="24"/>
    </location>
</feature>
<keyword evidence="5 9" id="KW-0653">Protein transport</keyword>
<evidence type="ECO:0000256" key="1">
    <source>
        <dbReference type="ARBA" id="ARBA00004141"/>
    </source>
</evidence>
<keyword evidence="6 9" id="KW-1133">Transmembrane helix</keyword>
<dbReference type="GO" id="GO:0009306">
    <property type="term" value="P:protein secretion"/>
    <property type="evidence" value="ECO:0007669"/>
    <property type="project" value="UniProtKB-UniRule"/>
</dbReference>
<gene>
    <name evidence="10" type="primary">secG</name>
    <name evidence="10" type="ORF">KC980_03470</name>
</gene>
<evidence type="ECO:0000313" key="10">
    <source>
        <dbReference type="EMBL" id="MCA9308547.1"/>
    </source>
</evidence>
<evidence type="ECO:0000256" key="8">
    <source>
        <dbReference type="ARBA" id="ARBA00023136"/>
    </source>
</evidence>
<dbReference type="AlphaFoldDB" id="A0A955ECQ7"/>
<dbReference type="InterPro" id="IPR004692">
    <property type="entry name" value="SecG"/>
</dbReference>
<keyword evidence="7 9" id="KW-0811">Translocation</keyword>
<evidence type="ECO:0000256" key="7">
    <source>
        <dbReference type="ARBA" id="ARBA00023010"/>
    </source>
</evidence>
<comment type="function">
    <text evidence="9">Involved in protein export. Participates in an early event of protein translocation.</text>
</comment>
<protein>
    <recommendedName>
        <fullName evidence="9">Protein-export membrane protein SecG</fullName>
    </recommendedName>
</protein>
<evidence type="ECO:0000256" key="4">
    <source>
        <dbReference type="ARBA" id="ARBA00022692"/>
    </source>
</evidence>
<sequence>MKIHLFLQIGQIILSILITVLVLLQNKDGGISSNIGSIAGQYSSRRGLEKFIFFATILCGLLLVVTSVLLVLSL</sequence>
<evidence type="ECO:0000313" key="11">
    <source>
        <dbReference type="Proteomes" id="UP000740557"/>
    </source>
</evidence>
<dbReference type="Pfam" id="PF03840">
    <property type="entry name" value="SecG"/>
    <property type="match status" value="1"/>
</dbReference>
<comment type="similarity">
    <text evidence="2 9">Belongs to the SecG family.</text>
</comment>
<reference evidence="10" key="1">
    <citation type="submission" date="2020-04" db="EMBL/GenBank/DDBJ databases">
        <authorList>
            <person name="Zhang T."/>
        </authorList>
    </citation>
    <scope>NUCLEOTIDE SEQUENCE</scope>
    <source>
        <strain evidence="10">HKST-UBA79</strain>
    </source>
</reference>
<name>A0A955ECQ7_UNCKA</name>
<dbReference type="GO" id="GO:0005886">
    <property type="term" value="C:plasma membrane"/>
    <property type="evidence" value="ECO:0007669"/>
    <property type="project" value="UniProtKB-SubCell"/>
</dbReference>
<keyword evidence="3 9" id="KW-0813">Transport</keyword>
<dbReference type="GO" id="GO:0015450">
    <property type="term" value="F:protein-transporting ATPase activity"/>
    <property type="evidence" value="ECO:0007669"/>
    <property type="project" value="UniProtKB-UniRule"/>
</dbReference>
<keyword evidence="8 9" id="KW-0472">Membrane</keyword>
<evidence type="ECO:0000256" key="5">
    <source>
        <dbReference type="ARBA" id="ARBA00022927"/>
    </source>
</evidence>
<keyword evidence="9" id="KW-1003">Cell membrane</keyword>
<comment type="subcellular location">
    <subcellularLocation>
        <location evidence="9">Cell membrane</location>
        <topology evidence="9">Multi-pass membrane protein</topology>
    </subcellularLocation>
    <subcellularLocation>
        <location evidence="1">Membrane</location>
        <topology evidence="1">Multi-pass membrane protein</topology>
    </subcellularLocation>
</comment>
<accession>A0A955ECQ7</accession>
<evidence type="ECO:0000256" key="2">
    <source>
        <dbReference type="ARBA" id="ARBA00008445"/>
    </source>
</evidence>
<keyword evidence="4 9" id="KW-0812">Transmembrane</keyword>
<evidence type="ECO:0000256" key="3">
    <source>
        <dbReference type="ARBA" id="ARBA00022448"/>
    </source>
</evidence>
<proteinExistence type="inferred from homology"/>
<dbReference type="EMBL" id="JAGQNX010000105">
    <property type="protein sequence ID" value="MCA9308547.1"/>
    <property type="molecule type" value="Genomic_DNA"/>
</dbReference>
<feature type="transmembrane region" description="Helical" evidence="9">
    <location>
        <begin position="51"/>
        <end position="72"/>
    </location>
</feature>
<organism evidence="10 11">
    <name type="scientific">candidate division WWE3 bacterium</name>
    <dbReference type="NCBI Taxonomy" id="2053526"/>
    <lineage>
        <taxon>Bacteria</taxon>
        <taxon>Katanobacteria</taxon>
    </lineage>
</organism>
<evidence type="ECO:0000256" key="6">
    <source>
        <dbReference type="ARBA" id="ARBA00022989"/>
    </source>
</evidence>